<proteinExistence type="predicted"/>
<dbReference type="Proteomes" id="UP001165960">
    <property type="component" value="Unassembled WGS sequence"/>
</dbReference>
<comment type="caution">
    <text evidence="1">The sequence shown here is derived from an EMBL/GenBank/DDBJ whole genome shotgun (WGS) entry which is preliminary data.</text>
</comment>
<gene>
    <name evidence="1" type="ORF">DSO57_1033778</name>
</gene>
<protein>
    <submittedName>
        <fullName evidence="1">Uncharacterized protein</fullName>
    </submittedName>
</protein>
<keyword evidence="2" id="KW-1185">Reference proteome</keyword>
<sequence>MFLFLPLILSIAAAPACSDYVCVDILEQKDVFQFTLTGKANTQYMAVGIGTKMEGADMFIAWFDKNKKPYLSRRTAKDYALTQEVKPTPRITQSDAKNSSITFTLPQISAKLNTTKINDLIWAHYDGKSLDPQKFPKHTQKGTLRYSFQGEVEQKSGPHAFIVWHGILMILAWMVLPAMAIFTARYLKDRLGPRWLTVHISLFAAAAAAAVLAIIIVVYNLGDVLRDPHAAVGVVVMVLMAGQIILGVVIDKLWDPARNYIPMQDKVHWWLGRLLFLLAISNIIYGIVIVGNPIFLWFPTACFIAAILLAFIYGQNKIGSVLH</sequence>
<accession>A0ACC2TAQ1</accession>
<name>A0ACC2TAQ1_9FUNG</name>
<dbReference type="EMBL" id="QTSX02003111">
    <property type="protein sequence ID" value="KAJ9071769.1"/>
    <property type="molecule type" value="Genomic_DNA"/>
</dbReference>
<reference evidence="1" key="1">
    <citation type="submission" date="2022-04" db="EMBL/GenBank/DDBJ databases">
        <title>Genome of the entomopathogenic fungus Entomophthora muscae.</title>
        <authorList>
            <person name="Elya C."/>
            <person name="Lovett B.R."/>
            <person name="Lee E."/>
            <person name="Macias A.M."/>
            <person name="Hajek A.E."/>
            <person name="De Bivort B.L."/>
            <person name="Kasson M.T."/>
            <person name="De Fine Licht H.H."/>
            <person name="Stajich J.E."/>
        </authorList>
    </citation>
    <scope>NUCLEOTIDE SEQUENCE</scope>
    <source>
        <strain evidence="1">Berkeley</strain>
    </source>
</reference>
<organism evidence="1 2">
    <name type="scientific">Entomophthora muscae</name>
    <dbReference type="NCBI Taxonomy" id="34485"/>
    <lineage>
        <taxon>Eukaryota</taxon>
        <taxon>Fungi</taxon>
        <taxon>Fungi incertae sedis</taxon>
        <taxon>Zoopagomycota</taxon>
        <taxon>Entomophthoromycotina</taxon>
        <taxon>Entomophthoromycetes</taxon>
        <taxon>Entomophthorales</taxon>
        <taxon>Entomophthoraceae</taxon>
        <taxon>Entomophthora</taxon>
    </lineage>
</organism>
<evidence type="ECO:0000313" key="1">
    <source>
        <dbReference type="EMBL" id="KAJ9071769.1"/>
    </source>
</evidence>
<evidence type="ECO:0000313" key="2">
    <source>
        <dbReference type="Proteomes" id="UP001165960"/>
    </source>
</evidence>